<sequence length="91" mass="10946">MTSKLIEGKPIRKSFYGKNKREAEKKYLEFMKDAESKNRNTLHYTFAVFSKIWLETIKEQINDNTCKQTYLTNIEVLQAAFGKKYWNRSRR</sequence>
<reference evidence="2" key="1">
    <citation type="submission" date="2015-07" db="EMBL/GenBank/DDBJ databases">
        <title>Draft genome sequence of Acetobacterium bakii DSM 8293, a potential psychrophilic chemical producer through syngas fermentation.</title>
        <authorList>
            <person name="Song Y."/>
            <person name="Hwang S."/>
            <person name="Cho B.-K."/>
        </authorList>
    </citation>
    <scope>NUCLEOTIDE SEQUENCE [LARGE SCALE GENOMIC DNA]</scope>
    <source>
        <strain evidence="2">DSM 8239</strain>
    </source>
</reference>
<evidence type="ECO:0000313" key="2">
    <source>
        <dbReference type="Proteomes" id="UP000036873"/>
    </source>
</evidence>
<gene>
    <name evidence="1" type="ORF">AKG39_00645</name>
</gene>
<dbReference type="RefSeq" id="WP_050738430.1">
    <property type="nucleotide sequence ID" value="NZ_RXYC01000008.1"/>
</dbReference>
<name>A0A0L6U4K7_9FIRM</name>
<proteinExistence type="predicted"/>
<keyword evidence="2" id="KW-1185">Reference proteome</keyword>
<comment type="caution">
    <text evidence="1">The sequence shown here is derived from an EMBL/GenBank/DDBJ whole genome shotgun (WGS) entry which is preliminary data.</text>
</comment>
<organism evidence="1 2">
    <name type="scientific">Acetobacterium bakii</name>
    <dbReference type="NCBI Taxonomy" id="52689"/>
    <lineage>
        <taxon>Bacteria</taxon>
        <taxon>Bacillati</taxon>
        <taxon>Bacillota</taxon>
        <taxon>Clostridia</taxon>
        <taxon>Eubacteriales</taxon>
        <taxon>Eubacteriaceae</taxon>
        <taxon>Acetobacterium</taxon>
    </lineage>
</organism>
<evidence type="ECO:0000313" key="1">
    <source>
        <dbReference type="EMBL" id="KNZ43449.1"/>
    </source>
</evidence>
<dbReference type="OrthoDB" id="9769726at2"/>
<dbReference type="AlphaFoldDB" id="A0A0L6U4K7"/>
<dbReference type="Proteomes" id="UP000036873">
    <property type="component" value="Unassembled WGS sequence"/>
</dbReference>
<accession>A0A0L6U4K7</accession>
<dbReference type="EMBL" id="LGYO01000003">
    <property type="protein sequence ID" value="KNZ43449.1"/>
    <property type="molecule type" value="Genomic_DNA"/>
</dbReference>
<protein>
    <submittedName>
        <fullName evidence="1">Uncharacterized protein</fullName>
    </submittedName>
</protein>